<gene>
    <name evidence="1" type="ORF">B0T24DRAFT_600232</name>
</gene>
<reference evidence="1" key="1">
    <citation type="journal article" date="2023" name="Mol. Phylogenet. Evol.">
        <title>Genome-scale phylogeny and comparative genomics of the fungal order Sordariales.</title>
        <authorList>
            <person name="Hensen N."/>
            <person name="Bonometti L."/>
            <person name="Westerberg I."/>
            <person name="Brannstrom I.O."/>
            <person name="Guillou S."/>
            <person name="Cros-Aarteil S."/>
            <person name="Calhoun S."/>
            <person name="Haridas S."/>
            <person name="Kuo A."/>
            <person name="Mondo S."/>
            <person name="Pangilinan J."/>
            <person name="Riley R."/>
            <person name="LaButti K."/>
            <person name="Andreopoulos B."/>
            <person name="Lipzen A."/>
            <person name="Chen C."/>
            <person name="Yan M."/>
            <person name="Daum C."/>
            <person name="Ng V."/>
            <person name="Clum A."/>
            <person name="Steindorff A."/>
            <person name="Ohm R.A."/>
            <person name="Martin F."/>
            <person name="Silar P."/>
            <person name="Natvig D.O."/>
            <person name="Lalanne C."/>
            <person name="Gautier V."/>
            <person name="Ament-Velasquez S.L."/>
            <person name="Kruys A."/>
            <person name="Hutchinson M.I."/>
            <person name="Powell A.J."/>
            <person name="Barry K."/>
            <person name="Miller A.N."/>
            <person name="Grigoriev I.V."/>
            <person name="Debuchy R."/>
            <person name="Gladieux P."/>
            <person name="Hiltunen Thoren M."/>
            <person name="Johannesson H."/>
        </authorList>
    </citation>
    <scope>NUCLEOTIDE SEQUENCE</scope>
    <source>
        <strain evidence="1">CBS 958.72</strain>
    </source>
</reference>
<dbReference type="AlphaFoldDB" id="A0AAE0MXD9"/>
<name>A0AAE0MXD9_9PEZI</name>
<protein>
    <submittedName>
        <fullName evidence="1">Uncharacterized protein</fullName>
    </submittedName>
</protein>
<reference evidence="1" key="2">
    <citation type="submission" date="2023-06" db="EMBL/GenBank/DDBJ databases">
        <authorList>
            <consortium name="Lawrence Berkeley National Laboratory"/>
            <person name="Haridas S."/>
            <person name="Hensen N."/>
            <person name="Bonometti L."/>
            <person name="Westerberg I."/>
            <person name="Brannstrom I.O."/>
            <person name="Guillou S."/>
            <person name="Cros-Aarteil S."/>
            <person name="Calhoun S."/>
            <person name="Kuo A."/>
            <person name="Mondo S."/>
            <person name="Pangilinan J."/>
            <person name="Riley R."/>
            <person name="Labutti K."/>
            <person name="Andreopoulos B."/>
            <person name="Lipzen A."/>
            <person name="Chen C."/>
            <person name="Yanf M."/>
            <person name="Daum C."/>
            <person name="Ng V."/>
            <person name="Clum A."/>
            <person name="Steindorff A."/>
            <person name="Ohm R."/>
            <person name="Martin F."/>
            <person name="Silar P."/>
            <person name="Natvig D."/>
            <person name="Lalanne C."/>
            <person name="Gautier V."/>
            <person name="Ament-Velasquez S.L."/>
            <person name="Kruys A."/>
            <person name="Hutchinson M.I."/>
            <person name="Powell A.J."/>
            <person name="Barry K."/>
            <person name="Miller A.N."/>
            <person name="Grigoriev I.V."/>
            <person name="Debuchy R."/>
            <person name="Gladieux P."/>
            <person name="Thoren M.H."/>
            <person name="Johannesson H."/>
        </authorList>
    </citation>
    <scope>NUCLEOTIDE SEQUENCE</scope>
    <source>
        <strain evidence="1">CBS 958.72</strain>
    </source>
</reference>
<evidence type="ECO:0000313" key="2">
    <source>
        <dbReference type="Proteomes" id="UP001287356"/>
    </source>
</evidence>
<keyword evidence="2" id="KW-1185">Reference proteome</keyword>
<comment type="caution">
    <text evidence="1">The sequence shown here is derived from an EMBL/GenBank/DDBJ whole genome shotgun (WGS) entry which is preliminary data.</text>
</comment>
<dbReference type="EMBL" id="JAULSN010000017">
    <property type="protein sequence ID" value="KAK3358348.1"/>
    <property type="molecule type" value="Genomic_DNA"/>
</dbReference>
<sequence>MPLSLRERESAGMDPLVAARVHNANHSPINRLPDELRVARRFRRIIDDPQIWKVIRASYLLRRSGQIFEMAALFPKALREELWRRIQKDGMCDKCRLLRAGAPDSPDAARLRCPLDCPVVLRAPFGLHCDGCSGGGGGGYDAHLCLGRHGAVRLCEYVNISWADMEPYLSEWQQQQDPHDGQACLDGFSVEYRDPSHDTRCRAEDAPTWPRAGLKTEAYRTSSRVAVLTLEWKPHSGSDVFSLTSEGRAPASEMRTLFQRHRQGAADILFPSYPQLLLPEMACFGDTECQCLDYEAGGDQRLSAADPSKPTPETLFWSKAWDVNSHIDAAHIYTRVHGFHRVQSVYYNL</sequence>
<evidence type="ECO:0000313" key="1">
    <source>
        <dbReference type="EMBL" id="KAK3358348.1"/>
    </source>
</evidence>
<dbReference type="Proteomes" id="UP001287356">
    <property type="component" value="Unassembled WGS sequence"/>
</dbReference>
<organism evidence="1 2">
    <name type="scientific">Lasiosphaeria ovina</name>
    <dbReference type="NCBI Taxonomy" id="92902"/>
    <lineage>
        <taxon>Eukaryota</taxon>
        <taxon>Fungi</taxon>
        <taxon>Dikarya</taxon>
        <taxon>Ascomycota</taxon>
        <taxon>Pezizomycotina</taxon>
        <taxon>Sordariomycetes</taxon>
        <taxon>Sordariomycetidae</taxon>
        <taxon>Sordariales</taxon>
        <taxon>Lasiosphaeriaceae</taxon>
        <taxon>Lasiosphaeria</taxon>
    </lineage>
</organism>
<proteinExistence type="predicted"/>
<accession>A0AAE0MXD9</accession>